<name>A0A0P8ZTK2_DROAN</name>
<keyword evidence="3" id="KW-1185">Reference proteome</keyword>
<evidence type="ECO:0000313" key="2">
    <source>
        <dbReference type="EMBL" id="KPU77841.1"/>
    </source>
</evidence>
<keyword evidence="1" id="KW-0472">Membrane</keyword>
<dbReference type="AlphaFoldDB" id="A0A0P8ZTK2"/>
<protein>
    <submittedName>
        <fullName evidence="2">Uncharacterized protein, isoform A</fullName>
    </submittedName>
</protein>
<accession>A0A0P8ZTK2</accession>
<feature type="transmembrane region" description="Helical" evidence="1">
    <location>
        <begin position="17"/>
        <end position="44"/>
    </location>
</feature>
<feature type="transmembrane region" description="Helical" evidence="1">
    <location>
        <begin position="80"/>
        <end position="103"/>
    </location>
</feature>
<reference evidence="2 3" key="1">
    <citation type="journal article" date="2007" name="Nature">
        <title>Evolution of genes and genomes on the Drosophila phylogeny.</title>
        <authorList>
            <consortium name="Drosophila 12 Genomes Consortium"/>
            <person name="Clark A.G."/>
            <person name="Eisen M.B."/>
            <person name="Smith D.R."/>
            <person name="Bergman C.M."/>
            <person name="Oliver B."/>
            <person name="Markow T.A."/>
            <person name="Kaufman T.C."/>
            <person name="Kellis M."/>
            <person name="Gelbart W."/>
            <person name="Iyer V.N."/>
            <person name="Pollard D.A."/>
            <person name="Sackton T.B."/>
            <person name="Larracuente A.M."/>
            <person name="Singh N.D."/>
            <person name="Abad J.P."/>
            <person name="Abt D.N."/>
            <person name="Adryan B."/>
            <person name="Aguade M."/>
            <person name="Akashi H."/>
            <person name="Anderson W.W."/>
            <person name="Aquadro C.F."/>
            <person name="Ardell D.H."/>
            <person name="Arguello R."/>
            <person name="Artieri C.G."/>
            <person name="Barbash D.A."/>
            <person name="Barker D."/>
            <person name="Barsanti P."/>
            <person name="Batterham P."/>
            <person name="Batzoglou S."/>
            <person name="Begun D."/>
            <person name="Bhutkar A."/>
            <person name="Blanco E."/>
            <person name="Bosak S.A."/>
            <person name="Bradley R.K."/>
            <person name="Brand A.D."/>
            <person name="Brent M.R."/>
            <person name="Brooks A.N."/>
            <person name="Brown R.H."/>
            <person name="Butlin R.K."/>
            <person name="Caggese C."/>
            <person name="Calvi B.R."/>
            <person name="Bernardo de Carvalho A."/>
            <person name="Caspi A."/>
            <person name="Castrezana S."/>
            <person name="Celniker S.E."/>
            <person name="Chang J.L."/>
            <person name="Chapple C."/>
            <person name="Chatterji S."/>
            <person name="Chinwalla A."/>
            <person name="Civetta A."/>
            <person name="Clifton S.W."/>
            <person name="Comeron J.M."/>
            <person name="Costello J.C."/>
            <person name="Coyne J.A."/>
            <person name="Daub J."/>
            <person name="David R.G."/>
            <person name="Delcher A.L."/>
            <person name="Delehaunty K."/>
            <person name="Do C.B."/>
            <person name="Ebling H."/>
            <person name="Edwards K."/>
            <person name="Eickbush T."/>
            <person name="Evans J.D."/>
            <person name="Filipski A."/>
            <person name="Findeiss S."/>
            <person name="Freyhult E."/>
            <person name="Fulton L."/>
            <person name="Fulton R."/>
            <person name="Garcia A.C."/>
            <person name="Gardiner A."/>
            <person name="Garfield D.A."/>
            <person name="Garvin B.E."/>
            <person name="Gibson G."/>
            <person name="Gilbert D."/>
            <person name="Gnerre S."/>
            <person name="Godfrey J."/>
            <person name="Good R."/>
            <person name="Gotea V."/>
            <person name="Gravely B."/>
            <person name="Greenberg A.J."/>
            <person name="Griffiths-Jones S."/>
            <person name="Gross S."/>
            <person name="Guigo R."/>
            <person name="Gustafson E.A."/>
            <person name="Haerty W."/>
            <person name="Hahn M.W."/>
            <person name="Halligan D.L."/>
            <person name="Halpern A.L."/>
            <person name="Halter G.M."/>
            <person name="Han M.V."/>
            <person name="Heger A."/>
            <person name="Hillier L."/>
            <person name="Hinrichs A.S."/>
            <person name="Holmes I."/>
            <person name="Hoskins R.A."/>
            <person name="Hubisz M.J."/>
            <person name="Hultmark D."/>
            <person name="Huntley M.A."/>
            <person name="Jaffe D.B."/>
            <person name="Jagadeeshan S."/>
            <person name="Jeck W.R."/>
            <person name="Johnson J."/>
            <person name="Jones C.D."/>
            <person name="Jordan W.C."/>
            <person name="Karpen G.H."/>
            <person name="Kataoka E."/>
            <person name="Keightley P.D."/>
            <person name="Kheradpour P."/>
            <person name="Kirkness E.F."/>
            <person name="Koerich L.B."/>
            <person name="Kristiansen K."/>
            <person name="Kudrna D."/>
            <person name="Kulathinal R.J."/>
            <person name="Kumar S."/>
            <person name="Kwok R."/>
            <person name="Lander E."/>
            <person name="Langley C.H."/>
            <person name="Lapoint R."/>
            <person name="Lazzaro B.P."/>
            <person name="Lee S.J."/>
            <person name="Levesque L."/>
            <person name="Li R."/>
            <person name="Lin C.F."/>
            <person name="Lin M.F."/>
            <person name="Lindblad-Toh K."/>
            <person name="Llopart A."/>
            <person name="Long M."/>
            <person name="Low L."/>
            <person name="Lozovsky E."/>
            <person name="Lu J."/>
            <person name="Luo M."/>
            <person name="Machado C.A."/>
            <person name="Makalowski W."/>
            <person name="Marzo M."/>
            <person name="Matsuda M."/>
            <person name="Matzkin L."/>
            <person name="McAllister B."/>
            <person name="McBride C.S."/>
            <person name="McKernan B."/>
            <person name="McKernan K."/>
            <person name="Mendez-Lago M."/>
            <person name="Minx P."/>
            <person name="Mollenhauer M.U."/>
            <person name="Montooth K."/>
            <person name="Mount S.M."/>
            <person name="Mu X."/>
            <person name="Myers E."/>
            <person name="Negre B."/>
            <person name="Newfeld S."/>
            <person name="Nielsen R."/>
            <person name="Noor M.A."/>
            <person name="O'Grady P."/>
            <person name="Pachter L."/>
            <person name="Papaceit M."/>
            <person name="Parisi M.J."/>
            <person name="Parisi M."/>
            <person name="Parts L."/>
            <person name="Pedersen J.S."/>
            <person name="Pesole G."/>
            <person name="Phillippy A.M."/>
            <person name="Ponting C.P."/>
            <person name="Pop M."/>
            <person name="Porcelli D."/>
            <person name="Powell J.R."/>
            <person name="Prohaska S."/>
            <person name="Pruitt K."/>
            <person name="Puig M."/>
            <person name="Quesneville H."/>
            <person name="Ram K.R."/>
            <person name="Rand D."/>
            <person name="Rasmussen M.D."/>
            <person name="Reed L.K."/>
            <person name="Reenan R."/>
            <person name="Reily A."/>
            <person name="Remington K.A."/>
            <person name="Rieger T.T."/>
            <person name="Ritchie M.G."/>
            <person name="Robin C."/>
            <person name="Rogers Y.H."/>
            <person name="Rohde C."/>
            <person name="Rozas J."/>
            <person name="Rubenfield M.J."/>
            <person name="Ruiz A."/>
            <person name="Russo S."/>
            <person name="Salzberg S.L."/>
            <person name="Sanchez-Gracia A."/>
            <person name="Saranga D.J."/>
            <person name="Sato H."/>
            <person name="Schaeffer S.W."/>
            <person name="Schatz M.C."/>
            <person name="Schlenke T."/>
            <person name="Schwartz R."/>
            <person name="Segarra C."/>
            <person name="Singh R.S."/>
            <person name="Sirot L."/>
            <person name="Sirota M."/>
            <person name="Sisneros N.B."/>
            <person name="Smith C.D."/>
            <person name="Smith T.F."/>
            <person name="Spieth J."/>
            <person name="Stage D.E."/>
            <person name="Stark A."/>
            <person name="Stephan W."/>
            <person name="Strausberg R.L."/>
            <person name="Strempel S."/>
            <person name="Sturgill D."/>
            <person name="Sutton G."/>
            <person name="Sutton G.G."/>
            <person name="Tao W."/>
            <person name="Teichmann S."/>
            <person name="Tobari Y.N."/>
            <person name="Tomimura Y."/>
            <person name="Tsolas J.M."/>
            <person name="Valente V.L."/>
            <person name="Venter E."/>
            <person name="Venter J.C."/>
            <person name="Vicario S."/>
            <person name="Vieira F.G."/>
            <person name="Vilella A.J."/>
            <person name="Villasante A."/>
            <person name="Walenz B."/>
            <person name="Wang J."/>
            <person name="Wasserman M."/>
            <person name="Watts T."/>
            <person name="Wilson D."/>
            <person name="Wilson R.K."/>
            <person name="Wing R.A."/>
            <person name="Wolfner M.F."/>
            <person name="Wong A."/>
            <person name="Wong G.K."/>
            <person name="Wu C.I."/>
            <person name="Wu G."/>
            <person name="Yamamoto D."/>
            <person name="Yang H.P."/>
            <person name="Yang S.P."/>
            <person name="Yorke J.A."/>
            <person name="Yoshida K."/>
            <person name="Zdobnov E."/>
            <person name="Zhang P."/>
            <person name="Zhang Y."/>
            <person name="Zimin A.V."/>
            <person name="Baldwin J."/>
            <person name="Abdouelleil A."/>
            <person name="Abdulkadir J."/>
            <person name="Abebe A."/>
            <person name="Abera B."/>
            <person name="Abreu J."/>
            <person name="Acer S.C."/>
            <person name="Aftuck L."/>
            <person name="Alexander A."/>
            <person name="An P."/>
            <person name="Anderson E."/>
            <person name="Anderson S."/>
            <person name="Arachi H."/>
            <person name="Azer M."/>
            <person name="Bachantsang P."/>
            <person name="Barry A."/>
            <person name="Bayul T."/>
            <person name="Berlin A."/>
            <person name="Bessette D."/>
            <person name="Bloom T."/>
            <person name="Blye J."/>
            <person name="Boguslavskiy L."/>
            <person name="Bonnet C."/>
            <person name="Boukhgalter B."/>
            <person name="Bourzgui I."/>
            <person name="Brown A."/>
            <person name="Cahill P."/>
            <person name="Channer S."/>
            <person name="Cheshatsang Y."/>
            <person name="Chuda L."/>
            <person name="Citroen M."/>
            <person name="Collymore A."/>
            <person name="Cooke P."/>
            <person name="Costello M."/>
            <person name="D'Aco K."/>
            <person name="Daza R."/>
            <person name="De Haan G."/>
            <person name="DeGray S."/>
            <person name="DeMaso C."/>
            <person name="Dhargay N."/>
            <person name="Dooley K."/>
            <person name="Dooley E."/>
            <person name="Doricent M."/>
            <person name="Dorje P."/>
            <person name="Dorjee K."/>
            <person name="Dupes A."/>
            <person name="Elong R."/>
            <person name="Falk J."/>
            <person name="Farina A."/>
            <person name="Faro S."/>
            <person name="Ferguson D."/>
            <person name="Fisher S."/>
            <person name="Foley C.D."/>
            <person name="Franke A."/>
            <person name="Friedrich D."/>
            <person name="Gadbois L."/>
            <person name="Gearin G."/>
            <person name="Gearin C.R."/>
            <person name="Giannoukos G."/>
            <person name="Goode T."/>
            <person name="Graham J."/>
            <person name="Grandbois E."/>
            <person name="Grewal S."/>
            <person name="Gyaltsen K."/>
            <person name="Hafez N."/>
            <person name="Hagos B."/>
            <person name="Hall J."/>
            <person name="Henson C."/>
            <person name="Hollinger A."/>
            <person name="Honan T."/>
            <person name="Huard M.D."/>
            <person name="Hughes L."/>
            <person name="Hurhula B."/>
            <person name="Husby M.E."/>
            <person name="Kamat A."/>
            <person name="Kanga B."/>
            <person name="Kashin S."/>
            <person name="Khazanovich D."/>
            <person name="Kisner P."/>
            <person name="Lance K."/>
            <person name="Lara M."/>
            <person name="Lee W."/>
            <person name="Lennon N."/>
            <person name="Letendre F."/>
            <person name="LeVine R."/>
            <person name="Lipovsky A."/>
            <person name="Liu X."/>
            <person name="Liu J."/>
            <person name="Liu S."/>
            <person name="Lokyitsang T."/>
            <person name="Lokyitsang Y."/>
            <person name="Lubonja R."/>
            <person name="Lui A."/>
            <person name="MacDonald P."/>
            <person name="Magnisalis V."/>
            <person name="Maru K."/>
            <person name="Matthews C."/>
            <person name="McCusker W."/>
            <person name="McDonough S."/>
            <person name="Mehta T."/>
            <person name="Meldrim J."/>
            <person name="Meneus L."/>
            <person name="Mihai O."/>
            <person name="Mihalev A."/>
            <person name="Mihova T."/>
            <person name="Mittelman R."/>
            <person name="Mlenga V."/>
            <person name="Montmayeur A."/>
            <person name="Mulrain L."/>
            <person name="Navidi A."/>
            <person name="Naylor J."/>
            <person name="Negash T."/>
            <person name="Nguyen T."/>
            <person name="Nguyen N."/>
            <person name="Nicol R."/>
            <person name="Norbu C."/>
            <person name="Norbu N."/>
            <person name="Novod N."/>
            <person name="O'Neill B."/>
            <person name="Osman S."/>
            <person name="Markiewicz E."/>
            <person name="Oyono O.L."/>
            <person name="Patti C."/>
            <person name="Phunkhang P."/>
            <person name="Pierre F."/>
            <person name="Priest M."/>
            <person name="Raghuraman S."/>
            <person name="Rege F."/>
            <person name="Reyes R."/>
            <person name="Rise C."/>
            <person name="Rogov P."/>
            <person name="Ross K."/>
            <person name="Ryan E."/>
            <person name="Settipalli S."/>
            <person name="Shea T."/>
            <person name="Sherpa N."/>
            <person name="Shi L."/>
            <person name="Shih D."/>
            <person name="Sparrow T."/>
            <person name="Spaulding J."/>
            <person name="Stalker J."/>
            <person name="Stange-Thomann N."/>
            <person name="Stavropoulos S."/>
            <person name="Stone C."/>
            <person name="Strader C."/>
            <person name="Tesfaye S."/>
            <person name="Thomson T."/>
            <person name="Thoulutsang Y."/>
            <person name="Thoulutsang D."/>
            <person name="Topham K."/>
            <person name="Topping I."/>
            <person name="Tsamla T."/>
            <person name="Vassiliev H."/>
            <person name="Vo A."/>
            <person name="Wangchuk T."/>
            <person name="Wangdi T."/>
            <person name="Weiand M."/>
            <person name="Wilkinson J."/>
            <person name="Wilson A."/>
            <person name="Yadav S."/>
            <person name="Young G."/>
            <person name="Yu Q."/>
            <person name="Zembek L."/>
            <person name="Zhong D."/>
            <person name="Zimmer A."/>
            <person name="Zwirko Z."/>
            <person name="Jaffe D.B."/>
            <person name="Alvarez P."/>
            <person name="Brockman W."/>
            <person name="Butler J."/>
            <person name="Chin C."/>
            <person name="Gnerre S."/>
            <person name="Grabherr M."/>
            <person name="Kleber M."/>
            <person name="Mauceli E."/>
            <person name="MacCallum I."/>
        </authorList>
    </citation>
    <scope>NUCLEOTIDE SEQUENCE [LARGE SCALE GENOMIC DNA]</scope>
    <source>
        <strain evidence="3">Tucson 14024-0371.13</strain>
    </source>
</reference>
<sequence length="155" mass="18198">MCQSCKEASPKSWCMGYAIYCIIMGFFSLCSNFYGMLFYTYIVLQPKVSTLNLVHVVNSTTQHYVLNVKESSIDIRPLEYVALTVGCVYFIFEILYILAGSFMLVGVIKERQELFFVGKTFSYFWPIFYFYLIFPLTIHIIAITKIRKHIKRQWP</sequence>
<keyword evidence="1" id="KW-1133">Transmembrane helix</keyword>
<feature type="transmembrane region" description="Helical" evidence="1">
    <location>
        <begin position="123"/>
        <end position="143"/>
    </location>
</feature>
<dbReference type="KEGG" id="dan:26514140"/>
<dbReference type="Proteomes" id="UP000007801">
    <property type="component" value="Unassembled WGS sequence"/>
</dbReference>
<gene>
    <name evidence="2" type="primary">Dana\GF26731</name>
    <name evidence="2" type="ORF">GF26731</name>
</gene>
<dbReference type="InParanoid" id="A0A0P8ZTK2"/>
<evidence type="ECO:0000313" key="3">
    <source>
        <dbReference type="Proteomes" id="UP000007801"/>
    </source>
</evidence>
<dbReference type="GeneID" id="26514140"/>
<organism evidence="2 3">
    <name type="scientific">Drosophila ananassae</name>
    <name type="common">Fruit fly</name>
    <dbReference type="NCBI Taxonomy" id="7217"/>
    <lineage>
        <taxon>Eukaryota</taxon>
        <taxon>Metazoa</taxon>
        <taxon>Ecdysozoa</taxon>
        <taxon>Arthropoda</taxon>
        <taxon>Hexapoda</taxon>
        <taxon>Insecta</taxon>
        <taxon>Pterygota</taxon>
        <taxon>Neoptera</taxon>
        <taxon>Endopterygota</taxon>
        <taxon>Diptera</taxon>
        <taxon>Brachycera</taxon>
        <taxon>Muscomorpha</taxon>
        <taxon>Ephydroidea</taxon>
        <taxon>Drosophilidae</taxon>
        <taxon>Drosophila</taxon>
        <taxon>Sophophora</taxon>
    </lineage>
</organism>
<keyword evidence="1" id="KW-0812">Transmembrane</keyword>
<proteinExistence type="predicted"/>
<dbReference type="EMBL" id="CH902618">
    <property type="protein sequence ID" value="KPU77841.1"/>
    <property type="molecule type" value="Genomic_DNA"/>
</dbReference>
<evidence type="ECO:0000256" key="1">
    <source>
        <dbReference type="SAM" id="Phobius"/>
    </source>
</evidence>
<dbReference type="OrthoDB" id="7870098at2759"/>